<organism evidence="1 2">
    <name type="scientific">Bacillus timonensis</name>
    <dbReference type="NCBI Taxonomy" id="1033734"/>
    <lineage>
        <taxon>Bacteria</taxon>
        <taxon>Bacillati</taxon>
        <taxon>Bacillota</taxon>
        <taxon>Bacilli</taxon>
        <taxon>Bacillales</taxon>
        <taxon>Bacillaceae</taxon>
        <taxon>Bacillus</taxon>
    </lineage>
</organism>
<comment type="caution">
    <text evidence="1">The sequence shown here is derived from an EMBL/GenBank/DDBJ whole genome shotgun (WGS) entry which is preliminary data.</text>
</comment>
<dbReference type="STRING" id="1033734.GCA_000285535_00881"/>
<evidence type="ECO:0000313" key="2">
    <source>
        <dbReference type="Proteomes" id="UP000306477"/>
    </source>
</evidence>
<evidence type="ECO:0000313" key="1">
    <source>
        <dbReference type="EMBL" id="THE11783.1"/>
    </source>
</evidence>
<gene>
    <name evidence="1" type="ORF">E1I69_13530</name>
</gene>
<name>A0A4V3V7S8_9BACI</name>
<protein>
    <recommendedName>
        <fullName evidence="3">YbxH family protein</fullName>
    </recommendedName>
</protein>
<dbReference type="EMBL" id="SLUB01000024">
    <property type="protein sequence ID" value="THE11783.1"/>
    <property type="molecule type" value="Genomic_DNA"/>
</dbReference>
<dbReference type="InterPro" id="IPR035314">
    <property type="entry name" value="DUF5370"/>
</dbReference>
<evidence type="ECO:0008006" key="3">
    <source>
        <dbReference type="Google" id="ProtNLM"/>
    </source>
</evidence>
<sequence>MGAIDREGYRFETEFSVISQKGAVHVYRNGEFIKELTFAFTGEQPEPTLIEEVVDEFFETNQKCE</sequence>
<proteinExistence type="predicted"/>
<accession>A0A4V3V7S8</accession>
<dbReference type="AlphaFoldDB" id="A0A4V3V7S8"/>
<reference evidence="1 2" key="1">
    <citation type="journal article" date="2019" name="Indoor Air">
        <title>Impacts of indoor surface finishes on bacterial viability.</title>
        <authorList>
            <person name="Hu J."/>
            <person name="Maamar S.B."/>
            <person name="Glawe A.J."/>
            <person name="Gottel N."/>
            <person name="Gilbert J.A."/>
            <person name="Hartmann E.M."/>
        </authorList>
    </citation>
    <scope>NUCLEOTIDE SEQUENCE [LARGE SCALE GENOMIC DNA]</scope>
    <source>
        <strain evidence="1 2">AF060A6</strain>
    </source>
</reference>
<dbReference type="OrthoDB" id="2971825at2"/>
<dbReference type="RefSeq" id="WP_136380117.1">
    <property type="nucleotide sequence ID" value="NZ_SLUB01000024.1"/>
</dbReference>
<keyword evidence="2" id="KW-1185">Reference proteome</keyword>
<dbReference type="Pfam" id="PF17340">
    <property type="entry name" value="DUF5370"/>
    <property type="match status" value="1"/>
</dbReference>
<dbReference type="Proteomes" id="UP000306477">
    <property type="component" value="Unassembled WGS sequence"/>
</dbReference>